<dbReference type="InterPro" id="IPR006619">
    <property type="entry name" value="PGRP_domain_met/bac"/>
</dbReference>
<sequence>MNPPPDGHGWTDIGYNFVVGEDGNAYMARGWTEIGAHTQGYNSVGIAICVIGNFNDRVPNDAALNKIKQLIQCGLDNGYISASYTLKGHRDVGNTDCPGQKLYDLIHSWPHYAAGTQHYGR</sequence>
<dbReference type="SUPFAM" id="SSF55846">
    <property type="entry name" value="N-acetylmuramoyl-L-alanine amidase-like"/>
    <property type="match status" value="1"/>
</dbReference>
<keyword evidence="4" id="KW-1185">Reference proteome</keyword>
<dbReference type="Gene3D" id="3.40.80.10">
    <property type="entry name" value="Peptidoglycan recognition protein-like"/>
    <property type="match status" value="1"/>
</dbReference>
<protein>
    <recommendedName>
        <fullName evidence="2">Peptidoglycan recognition protein family domain-containing protein</fullName>
    </recommendedName>
</protein>
<evidence type="ECO:0000259" key="2">
    <source>
        <dbReference type="SMART" id="SM00701"/>
    </source>
</evidence>
<evidence type="ECO:0000313" key="4">
    <source>
        <dbReference type="Proteomes" id="UP001519460"/>
    </source>
</evidence>
<name>A0ABD0M1J8_9CAEN</name>
<dbReference type="InterPro" id="IPR002502">
    <property type="entry name" value="Amidase_domain"/>
</dbReference>
<reference evidence="3 4" key="1">
    <citation type="journal article" date="2023" name="Sci. Data">
        <title>Genome assembly of the Korean intertidal mud-creeper Batillaria attramentaria.</title>
        <authorList>
            <person name="Patra A.K."/>
            <person name="Ho P.T."/>
            <person name="Jun S."/>
            <person name="Lee S.J."/>
            <person name="Kim Y."/>
            <person name="Won Y.J."/>
        </authorList>
    </citation>
    <scope>NUCLEOTIDE SEQUENCE [LARGE SCALE GENOMIC DNA]</scope>
    <source>
        <strain evidence="3">Wonlab-2016</strain>
    </source>
</reference>
<dbReference type="CDD" id="cd06583">
    <property type="entry name" value="PGRP"/>
    <property type="match status" value="1"/>
</dbReference>
<dbReference type="InterPro" id="IPR036505">
    <property type="entry name" value="Amidase/PGRP_sf"/>
</dbReference>
<gene>
    <name evidence="3" type="ORF">BaRGS_00003076</name>
</gene>
<dbReference type="InterPro" id="IPR015510">
    <property type="entry name" value="PGRP"/>
</dbReference>
<dbReference type="PANTHER" id="PTHR11022">
    <property type="entry name" value="PEPTIDOGLYCAN RECOGNITION PROTEIN"/>
    <property type="match status" value="1"/>
</dbReference>
<dbReference type="SMART" id="SM00701">
    <property type="entry name" value="PGRP"/>
    <property type="match status" value="1"/>
</dbReference>
<feature type="domain" description="Peptidoglycan recognition protein family" evidence="2">
    <location>
        <begin position="2"/>
        <end position="93"/>
    </location>
</feature>
<dbReference type="PANTHER" id="PTHR11022:SF12">
    <property type="entry name" value="PEPTIDOGLYCAN RECOGNITION PROTEIN 3"/>
    <property type="match status" value="1"/>
</dbReference>
<comment type="caution">
    <text evidence="3">The sequence shown here is derived from an EMBL/GenBank/DDBJ whole genome shotgun (WGS) entry which is preliminary data.</text>
</comment>
<organism evidence="3 4">
    <name type="scientific">Batillaria attramentaria</name>
    <dbReference type="NCBI Taxonomy" id="370345"/>
    <lineage>
        <taxon>Eukaryota</taxon>
        <taxon>Metazoa</taxon>
        <taxon>Spiralia</taxon>
        <taxon>Lophotrochozoa</taxon>
        <taxon>Mollusca</taxon>
        <taxon>Gastropoda</taxon>
        <taxon>Caenogastropoda</taxon>
        <taxon>Sorbeoconcha</taxon>
        <taxon>Cerithioidea</taxon>
        <taxon>Batillariidae</taxon>
        <taxon>Batillaria</taxon>
    </lineage>
</organism>
<dbReference type="Pfam" id="PF01510">
    <property type="entry name" value="Amidase_2"/>
    <property type="match status" value="1"/>
</dbReference>
<dbReference type="EMBL" id="JACVVK020000009">
    <property type="protein sequence ID" value="KAK7505805.1"/>
    <property type="molecule type" value="Genomic_DNA"/>
</dbReference>
<dbReference type="Proteomes" id="UP001519460">
    <property type="component" value="Unassembled WGS sequence"/>
</dbReference>
<dbReference type="AlphaFoldDB" id="A0ABD0M1J8"/>
<accession>A0ABD0M1J8</accession>
<evidence type="ECO:0000313" key="3">
    <source>
        <dbReference type="EMBL" id="KAK7505805.1"/>
    </source>
</evidence>
<comment type="similarity">
    <text evidence="1">Belongs to the N-acetylmuramoyl-L-alanine amidase 2 family.</text>
</comment>
<evidence type="ECO:0000256" key="1">
    <source>
        <dbReference type="ARBA" id="ARBA00007553"/>
    </source>
</evidence>
<proteinExistence type="inferred from homology"/>